<protein>
    <submittedName>
        <fullName evidence="3">Anti-sigma factor</fullName>
    </submittedName>
</protein>
<evidence type="ECO:0000256" key="1">
    <source>
        <dbReference type="SAM" id="Phobius"/>
    </source>
</evidence>
<keyword evidence="1" id="KW-0472">Membrane</keyword>
<feature type="transmembrane region" description="Helical" evidence="1">
    <location>
        <begin position="95"/>
        <end position="115"/>
    </location>
</feature>
<accession>A0ABV1RGB0</accession>
<proteinExistence type="predicted"/>
<evidence type="ECO:0000259" key="2">
    <source>
        <dbReference type="Pfam" id="PF10099"/>
    </source>
</evidence>
<evidence type="ECO:0000313" key="3">
    <source>
        <dbReference type="EMBL" id="MER2491816.1"/>
    </source>
</evidence>
<name>A0ABV1RGB0_9ALTE</name>
<sequence>MNYLLEARRNALAAEYVLGTLQGGARRRYQQLMMQYSLIRETTWMWEQQINDLSRQLDPVTPEEVVWQKISQRLGFVDVPAGNIVPLVQKKKSAVWQWATGLATAAALILAVVLIRVQTVEVTPPQVAVVQGEKAQALWLIEIDDEIIRVKASDNLQPQLNNDYELWMVAKDGRAPVSLGLLPKSGQLELAKHALFEQVEIVALAVSLEPLGGSPNGLPTTVLYTTELMTL</sequence>
<comment type="caution">
    <text evidence="3">The sequence shown here is derived from an EMBL/GenBank/DDBJ whole genome shotgun (WGS) entry which is preliminary data.</text>
</comment>
<keyword evidence="4" id="KW-1185">Reference proteome</keyword>
<dbReference type="EMBL" id="JBELOE010000152">
    <property type="protein sequence ID" value="MER2491816.1"/>
    <property type="molecule type" value="Genomic_DNA"/>
</dbReference>
<evidence type="ECO:0000313" key="4">
    <source>
        <dbReference type="Proteomes" id="UP001467690"/>
    </source>
</evidence>
<dbReference type="RefSeq" id="WP_143871095.1">
    <property type="nucleotide sequence ID" value="NZ_CP041660.1"/>
</dbReference>
<feature type="domain" description="Anti-sigma K factor RskA C-terminal" evidence="2">
    <location>
        <begin position="102"/>
        <end position="220"/>
    </location>
</feature>
<organism evidence="3 4">
    <name type="scientific">Catenovulum sediminis</name>
    <dbReference type="NCBI Taxonomy" id="1740262"/>
    <lineage>
        <taxon>Bacteria</taxon>
        <taxon>Pseudomonadati</taxon>
        <taxon>Pseudomonadota</taxon>
        <taxon>Gammaproteobacteria</taxon>
        <taxon>Alteromonadales</taxon>
        <taxon>Alteromonadaceae</taxon>
        <taxon>Catenovulum</taxon>
    </lineage>
</organism>
<keyword evidence="1" id="KW-0812">Transmembrane</keyword>
<keyword evidence="1" id="KW-1133">Transmembrane helix</keyword>
<gene>
    <name evidence="3" type="ORF">ABS311_07960</name>
</gene>
<dbReference type="InterPro" id="IPR018764">
    <property type="entry name" value="RskA_C"/>
</dbReference>
<dbReference type="Proteomes" id="UP001467690">
    <property type="component" value="Unassembled WGS sequence"/>
</dbReference>
<reference evidence="3 4" key="1">
    <citation type="submission" date="2024-06" db="EMBL/GenBank/DDBJ databases">
        <authorList>
            <person name="Chen R.Y."/>
        </authorList>
    </citation>
    <scope>NUCLEOTIDE SEQUENCE [LARGE SCALE GENOMIC DNA]</scope>
    <source>
        <strain evidence="3 4">D2</strain>
    </source>
</reference>
<dbReference type="Pfam" id="PF10099">
    <property type="entry name" value="RskA_C"/>
    <property type="match status" value="1"/>
</dbReference>